<accession>A0A1E5WGS1</accession>
<dbReference type="EMBL" id="LWDX02008888">
    <property type="protein sequence ID" value="OEL36544.1"/>
    <property type="molecule type" value="Genomic_DNA"/>
</dbReference>
<reference evidence="1 2" key="1">
    <citation type="submission" date="2016-09" db="EMBL/GenBank/DDBJ databases">
        <title>The draft genome of Dichanthelium oligosanthes: A C3 panicoid grass species.</title>
        <authorList>
            <person name="Studer A.J."/>
            <person name="Schnable J.C."/>
            <person name="Brutnell T.P."/>
        </authorList>
    </citation>
    <scope>NUCLEOTIDE SEQUENCE [LARGE SCALE GENOMIC DNA]</scope>
    <source>
        <strain evidence="2">cv. Kellogg 1175</strain>
        <tissue evidence="1">Leaf</tissue>
    </source>
</reference>
<protein>
    <submittedName>
        <fullName evidence="1">Uncharacterized protein</fullName>
    </submittedName>
</protein>
<sequence length="49" mass="5689">MQLSLICTLVHPRRRPPCACGTRPCQRVPLGAQTEATLTGYYWRWHLSY</sequence>
<evidence type="ECO:0000313" key="2">
    <source>
        <dbReference type="Proteomes" id="UP000095767"/>
    </source>
</evidence>
<comment type="caution">
    <text evidence="1">The sequence shown here is derived from an EMBL/GenBank/DDBJ whole genome shotgun (WGS) entry which is preliminary data.</text>
</comment>
<organism evidence="1 2">
    <name type="scientific">Dichanthelium oligosanthes</name>
    <dbReference type="NCBI Taxonomy" id="888268"/>
    <lineage>
        <taxon>Eukaryota</taxon>
        <taxon>Viridiplantae</taxon>
        <taxon>Streptophyta</taxon>
        <taxon>Embryophyta</taxon>
        <taxon>Tracheophyta</taxon>
        <taxon>Spermatophyta</taxon>
        <taxon>Magnoliopsida</taxon>
        <taxon>Liliopsida</taxon>
        <taxon>Poales</taxon>
        <taxon>Poaceae</taxon>
        <taxon>PACMAD clade</taxon>
        <taxon>Panicoideae</taxon>
        <taxon>Panicodae</taxon>
        <taxon>Paniceae</taxon>
        <taxon>Dichantheliinae</taxon>
        <taxon>Dichanthelium</taxon>
    </lineage>
</organism>
<name>A0A1E5WGS1_9POAL</name>
<evidence type="ECO:0000313" key="1">
    <source>
        <dbReference type="EMBL" id="OEL36544.1"/>
    </source>
</evidence>
<keyword evidence="2" id="KW-1185">Reference proteome</keyword>
<dbReference type="AlphaFoldDB" id="A0A1E5WGS1"/>
<dbReference type="Proteomes" id="UP000095767">
    <property type="component" value="Unassembled WGS sequence"/>
</dbReference>
<proteinExistence type="predicted"/>
<gene>
    <name evidence="1" type="ORF">BAE44_0002437</name>
</gene>